<name>A0A8T8SCC1_9BASI</name>
<evidence type="ECO:0000313" key="2">
    <source>
        <dbReference type="Proteomes" id="UP000077521"/>
    </source>
</evidence>
<dbReference type="Proteomes" id="UP000077521">
    <property type="component" value="Unassembled WGS sequence"/>
</dbReference>
<dbReference type="SUPFAM" id="SSF55961">
    <property type="entry name" value="Bet v1-like"/>
    <property type="match status" value="1"/>
</dbReference>
<feature type="non-terminal residue" evidence="1">
    <location>
        <position position="1"/>
    </location>
</feature>
<proteinExistence type="predicted"/>
<reference evidence="1" key="2">
    <citation type="journal article" date="2019" name="IMA Fungus">
        <title>Genome sequencing and comparison of five Tilletia species to identify candidate genes for the detection of regulated species infecting wheat.</title>
        <authorList>
            <person name="Nguyen H.D.T."/>
            <person name="Sultana T."/>
            <person name="Kesanakurti P."/>
            <person name="Hambleton S."/>
        </authorList>
    </citation>
    <scope>NUCLEOTIDE SEQUENCE</scope>
    <source>
        <strain evidence="1">DAOMC 236416</strain>
    </source>
</reference>
<accession>A0A8T8SCC1</accession>
<organism evidence="1 2">
    <name type="scientific">Tilletia indica</name>
    <dbReference type="NCBI Taxonomy" id="43049"/>
    <lineage>
        <taxon>Eukaryota</taxon>
        <taxon>Fungi</taxon>
        <taxon>Dikarya</taxon>
        <taxon>Basidiomycota</taxon>
        <taxon>Ustilaginomycotina</taxon>
        <taxon>Exobasidiomycetes</taxon>
        <taxon>Tilletiales</taxon>
        <taxon>Tilletiaceae</taxon>
        <taxon>Tilletia</taxon>
    </lineage>
</organism>
<gene>
    <name evidence="1" type="ORF">A4X13_0g8932</name>
</gene>
<sequence length="174" mass="19732">PPPGITKEMVPELLERFSDEQLQLMSSHPPQVGNFFPNGLFEFIYLPQPDGTVLGAMALHAYVPKGPDKLEFINWILAEKDTPPEIKARMLRQSIQLLGTSGMVEQDDSDTWPHMTLAAKGAMGRQMTLKYQACYETGAPEGWPGPGIVNEGFTKDDTQWHWWQYWHELMTAED</sequence>
<protein>
    <submittedName>
        <fullName evidence="1">Uncharacterized protein</fullName>
    </submittedName>
</protein>
<reference evidence="1" key="1">
    <citation type="submission" date="2016-04" db="EMBL/GenBank/DDBJ databases">
        <authorList>
            <person name="Nguyen H.D."/>
            <person name="Samba Siva P."/>
            <person name="Cullis J."/>
            <person name="Levesque C.A."/>
            <person name="Hambleton S."/>
        </authorList>
    </citation>
    <scope>NUCLEOTIDE SEQUENCE</scope>
    <source>
        <strain evidence="1">DAOMC 236416</strain>
    </source>
</reference>
<dbReference type="Gene3D" id="3.90.380.10">
    <property type="entry name" value="Naphthalene 1,2-dioxygenase Alpha Subunit, Chain A, domain 1"/>
    <property type="match status" value="1"/>
</dbReference>
<evidence type="ECO:0000313" key="1">
    <source>
        <dbReference type="EMBL" id="KAE8237049.1"/>
    </source>
</evidence>
<keyword evidence="2" id="KW-1185">Reference proteome</keyword>
<dbReference type="EMBL" id="LWDF02001953">
    <property type="protein sequence ID" value="KAE8237049.1"/>
    <property type="molecule type" value="Genomic_DNA"/>
</dbReference>
<dbReference type="AlphaFoldDB" id="A0A8T8SCC1"/>
<comment type="caution">
    <text evidence="1">The sequence shown here is derived from an EMBL/GenBank/DDBJ whole genome shotgun (WGS) entry which is preliminary data.</text>
</comment>